<keyword evidence="1" id="KW-1133">Transmembrane helix</keyword>
<evidence type="ECO:0000313" key="2">
    <source>
        <dbReference type="EMBL" id="MPC23238.1"/>
    </source>
</evidence>
<accession>A0A5B7DP46</accession>
<dbReference type="Proteomes" id="UP000324222">
    <property type="component" value="Unassembled WGS sequence"/>
</dbReference>
<keyword evidence="3" id="KW-1185">Reference proteome</keyword>
<organism evidence="2 3">
    <name type="scientific">Portunus trituberculatus</name>
    <name type="common">Swimming crab</name>
    <name type="synonym">Neptunus trituberculatus</name>
    <dbReference type="NCBI Taxonomy" id="210409"/>
    <lineage>
        <taxon>Eukaryota</taxon>
        <taxon>Metazoa</taxon>
        <taxon>Ecdysozoa</taxon>
        <taxon>Arthropoda</taxon>
        <taxon>Crustacea</taxon>
        <taxon>Multicrustacea</taxon>
        <taxon>Malacostraca</taxon>
        <taxon>Eumalacostraca</taxon>
        <taxon>Eucarida</taxon>
        <taxon>Decapoda</taxon>
        <taxon>Pleocyemata</taxon>
        <taxon>Brachyura</taxon>
        <taxon>Eubrachyura</taxon>
        <taxon>Portunoidea</taxon>
        <taxon>Portunidae</taxon>
        <taxon>Portuninae</taxon>
        <taxon>Portunus</taxon>
    </lineage>
</organism>
<protein>
    <submittedName>
        <fullName evidence="2">Uncharacterized protein</fullName>
    </submittedName>
</protein>
<keyword evidence="1" id="KW-0812">Transmembrane</keyword>
<reference evidence="2 3" key="1">
    <citation type="submission" date="2019-05" db="EMBL/GenBank/DDBJ databases">
        <title>Another draft genome of Portunus trituberculatus and its Hox gene families provides insights of decapod evolution.</title>
        <authorList>
            <person name="Jeong J.-H."/>
            <person name="Song I."/>
            <person name="Kim S."/>
            <person name="Choi T."/>
            <person name="Kim D."/>
            <person name="Ryu S."/>
            <person name="Kim W."/>
        </authorList>
    </citation>
    <scope>NUCLEOTIDE SEQUENCE [LARGE SCALE GENOMIC DNA]</scope>
    <source>
        <tissue evidence="2">Muscle</tissue>
    </source>
</reference>
<proteinExistence type="predicted"/>
<keyword evidence="1" id="KW-0472">Membrane</keyword>
<name>A0A5B7DP46_PORTR</name>
<feature type="transmembrane region" description="Helical" evidence="1">
    <location>
        <begin position="75"/>
        <end position="105"/>
    </location>
</feature>
<evidence type="ECO:0000313" key="3">
    <source>
        <dbReference type="Proteomes" id="UP000324222"/>
    </source>
</evidence>
<dbReference type="AlphaFoldDB" id="A0A5B7DP46"/>
<sequence>MLSLEEESSEGLKFMGKERKEGKSFVKPVFRNTAPSQQRSVNPHYALKQQPAILRKLSFSLYEYHVRNRVSTLHAIFVLLCKIVVVVVVVVVVLVVVVAVVVVVVRSLTVFRGRCGRWKDVLRLLWA</sequence>
<comment type="caution">
    <text evidence="2">The sequence shown here is derived from an EMBL/GenBank/DDBJ whole genome shotgun (WGS) entry which is preliminary data.</text>
</comment>
<gene>
    <name evidence="2" type="ORF">E2C01_016278</name>
</gene>
<dbReference type="EMBL" id="VSRR010001181">
    <property type="protein sequence ID" value="MPC23238.1"/>
    <property type="molecule type" value="Genomic_DNA"/>
</dbReference>
<evidence type="ECO:0000256" key="1">
    <source>
        <dbReference type="SAM" id="Phobius"/>
    </source>
</evidence>